<evidence type="ECO:0000259" key="1">
    <source>
        <dbReference type="Pfam" id="PF01850"/>
    </source>
</evidence>
<accession>A0ABT2EMA4</accession>
<dbReference type="InterPro" id="IPR039018">
    <property type="entry name" value="VapC20-like"/>
</dbReference>
<dbReference type="PANTHER" id="PTHR42188">
    <property type="entry name" value="23S RRNA-SPECIFIC ENDONUCLEASE VAPC20"/>
    <property type="match status" value="1"/>
</dbReference>
<gene>
    <name evidence="2" type="ORF">M2350_001482</name>
</gene>
<evidence type="ECO:0000313" key="2">
    <source>
        <dbReference type="EMBL" id="MCS3919082.1"/>
    </source>
</evidence>
<dbReference type="InterPro" id="IPR002716">
    <property type="entry name" value="PIN_dom"/>
</dbReference>
<dbReference type="EMBL" id="JANUCP010000002">
    <property type="protein sequence ID" value="MCS3919082.1"/>
    <property type="molecule type" value="Genomic_DNA"/>
</dbReference>
<organism evidence="2 3">
    <name type="scientific">Candidatus Fervidibacter sacchari</name>
    <dbReference type="NCBI Taxonomy" id="1448929"/>
    <lineage>
        <taxon>Bacteria</taxon>
        <taxon>Candidatus Fervidibacterota</taxon>
        <taxon>Candidatus Fervidibacter</taxon>
    </lineage>
</organism>
<dbReference type="Proteomes" id="UP001204798">
    <property type="component" value="Unassembled WGS sequence"/>
</dbReference>
<dbReference type="PANTHER" id="PTHR42188:SF1">
    <property type="entry name" value="23S RRNA-SPECIFIC ENDONUCLEASE VAPC20"/>
    <property type="match status" value="1"/>
</dbReference>
<dbReference type="RefSeq" id="WP_259095201.1">
    <property type="nucleotide sequence ID" value="NZ_CP130454.1"/>
</dbReference>
<feature type="domain" description="PIN" evidence="1">
    <location>
        <begin position="11"/>
        <end position="131"/>
    </location>
</feature>
<proteinExistence type="predicted"/>
<comment type="caution">
    <text evidence="2">The sequence shown here is derived from an EMBL/GenBank/DDBJ whole genome shotgun (WGS) entry which is preliminary data.</text>
</comment>
<evidence type="ECO:0000313" key="3">
    <source>
        <dbReference type="Proteomes" id="UP001204798"/>
    </source>
</evidence>
<protein>
    <submittedName>
        <fullName evidence="2">Nucleic acid-binding protein</fullName>
    </submittedName>
</protein>
<keyword evidence="3" id="KW-1185">Reference proteome</keyword>
<sequence length="150" mass="17132">MLLPRRSALSDSSFFYAAVNRRDRYHLVVRRILESAYKSGWVLVTTTFIIAETHALVLARLGRDIAAKWLEGVWHGVHVIRPTEEDERRACEIIFGYSDKDFSFTDAISFAVMERLGITVALSLDEHFVQFGKFTVVPLQTEKLGEVGRQ</sequence>
<dbReference type="Gene3D" id="3.40.50.1010">
    <property type="entry name" value="5'-nuclease"/>
    <property type="match status" value="1"/>
</dbReference>
<dbReference type="InterPro" id="IPR029060">
    <property type="entry name" value="PIN-like_dom_sf"/>
</dbReference>
<name>A0ABT2EMA4_9BACT</name>
<reference evidence="2 3" key="1">
    <citation type="submission" date="2022-08" db="EMBL/GenBank/DDBJ databases">
        <title>Bacterial and archaeal communities from various locations to study Microbial Dark Matter (Phase II).</title>
        <authorList>
            <person name="Stepanauskas R."/>
        </authorList>
    </citation>
    <scope>NUCLEOTIDE SEQUENCE [LARGE SCALE GENOMIC DNA]</scope>
    <source>
        <strain evidence="2 3">PD1</strain>
    </source>
</reference>
<dbReference type="SUPFAM" id="SSF88723">
    <property type="entry name" value="PIN domain-like"/>
    <property type="match status" value="1"/>
</dbReference>
<dbReference type="Pfam" id="PF01850">
    <property type="entry name" value="PIN"/>
    <property type="match status" value="1"/>
</dbReference>